<gene>
    <name evidence="2" type="ORF">JD78_01994</name>
</gene>
<feature type="transmembrane region" description="Helical" evidence="1">
    <location>
        <begin position="12"/>
        <end position="31"/>
    </location>
</feature>
<comment type="caution">
    <text evidence="2">The sequence shown here is derived from an EMBL/GenBank/DDBJ whole genome shotgun (WGS) entry which is preliminary data.</text>
</comment>
<organism evidence="2 3">
    <name type="scientific">Modestobacter roseus</name>
    <dbReference type="NCBI Taxonomy" id="1181884"/>
    <lineage>
        <taxon>Bacteria</taxon>
        <taxon>Bacillati</taxon>
        <taxon>Actinomycetota</taxon>
        <taxon>Actinomycetes</taxon>
        <taxon>Geodermatophilales</taxon>
        <taxon>Geodermatophilaceae</taxon>
        <taxon>Modestobacter</taxon>
    </lineage>
</organism>
<dbReference type="AlphaFoldDB" id="A0A562IR39"/>
<protein>
    <submittedName>
        <fullName evidence="2">Uncharacterized protein</fullName>
    </submittedName>
</protein>
<evidence type="ECO:0000256" key="1">
    <source>
        <dbReference type="SAM" id="Phobius"/>
    </source>
</evidence>
<sequence length="145" mass="15082">MDGGTASISGGWSGIAMTVVTVVLVGVFHRLRDRRVLAGDARAVFSPGLAGVYLAGVALFWVVQVAALGWLAVTGRTSASTSEPLVVLPGLLAVAGYVVLVVLVWRRVGRADPELTGPVAQLGRYIRVAYGSAAPAAWRRLRASA</sequence>
<name>A0A562IR39_9ACTN</name>
<dbReference type="Proteomes" id="UP000321490">
    <property type="component" value="Unassembled WGS sequence"/>
</dbReference>
<keyword evidence="3" id="KW-1185">Reference proteome</keyword>
<dbReference type="EMBL" id="VLKF01000001">
    <property type="protein sequence ID" value="TWH73471.1"/>
    <property type="molecule type" value="Genomic_DNA"/>
</dbReference>
<feature type="transmembrane region" description="Helical" evidence="1">
    <location>
        <begin position="85"/>
        <end position="105"/>
    </location>
</feature>
<proteinExistence type="predicted"/>
<keyword evidence="1" id="KW-0812">Transmembrane</keyword>
<evidence type="ECO:0000313" key="3">
    <source>
        <dbReference type="Proteomes" id="UP000321490"/>
    </source>
</evidence>
<evidence type="ECO:0000313" key="2">
    <source>
        <dbReference type="EMBL" id="TWH73471.1"/>
    </source>
</evidence>
<dbReference type="RefSeq" id="WP_153355956.1">
    <property type="nucleotide sequence ID" value="NZ_JABGDC010000004.1"/>
</dbReference>
<dbReference type="OrthoDB" id="9992036at2"/>
<keyword evidence="1" id="KW-0472">Membrane</keyword>
<feature type="transmembrane region" description="Helical" evidence="1">
    <location>
        <begin position="52"/>
        <end position="73"/>
    </location>
</feature>
<accession>A0A562IR39</accession>
<keyword evidence="1" id="KW-1133">Transmembrane helix</keyword>
<reference evidence="2 3" key="1">
    <citation type="submission" date="2019-07" db="EMBL/GenBank/DDBJ databases">
        <title>R&amp;d 2014.</title>
        <authorList>
            <person name="Klenk H.-P."/>
        </authorList>
    </citation>
    <scope>NUCLEOTIDE SEQUENCE [LARGE SCALE GENOMIC DNA]</scope>
    <source>
        <strain evidence="2 3">DSM 45764</strain>
    </source>
</reference>